<comment type="catalytic activity">
    <reaction evidence="2 14">
        <text>adenosylcob(III)inamide phosphate + GTP + H(+) = adenosylcob(III)inamide-GDP + diphosphate</text>
        <dbReference type="Rhea" id="RHEA:22712"/>
        <dbReference type="ChEBI" id="CHEBI:15378"/>
        <dbReference type="ChEBI" id="CHEBI:33019"/>
        <dbReference type="ChEBI" id="CHEBI:37565"/>
        <dbReference type="ChEBI" id="CHEBI:58502"/>
        <dbReference type="ChEBI" id="CHEBI:60487"/>
        <dbReference type="EC" id="2.7.7.62"/>
    </reaction>
</comment>
<evidence type="ECO:0000256" key="8">
    <source>
        <dbReference type="ARBA" id="ARBA00022573"/>
    </source>
</evidence>
<dbReference type="OrthoDB" id="9788370at2"/>
<keyword evidence="9 14" id="KW-0808">Transferase</keyword>
<dbReference type="GO" id="GO:0005524">
    <property type="term" value="F:ATP binding"/>
    <property type="evidence" value="ECO:0007669"/>
    <property type="project" value="UniProtKB-UniRule"/>
</dbReference>
<accession>A0A917YKH6</accession>
<dbReference type="PANTHER" id="PTHR34848">
    <property type="match status" value="1"/>
</dbReference>
<evidence type="ECO:0000256" key="12">
    <source>
        <dbReference type="ARBA" id="ARBA00022840"/>
    </source>
</evidence>
<dbReference type="NCBIfam" id="NF004469">
    <property type="entry name" value="PRK05800.1"/>
    <property type="match status" value="1"/>
</dbReference>
<keyword evidence="12 14" id="KW-0067">ATP-binding</keyword>
<dbReference type="AlphaFoldDB" id="A0A917YKH6"/>
<comment type="function">
    <text evidence="4 14">Catalyzes ATP-dependent phosphorylation of adenosylcobinamide and addition of GMP to adenosylcobinamide phosphate.</text>
</comment>
<keyword evidence="18" id="KW-1185">Reference proteome</keyword>
<evidence type="ECO:0000313" key="18">
    <source>
        <dbReference type="Proteomes" id="UP000598196"/>
    </source>
</evidence>
<dbReference type="GO" id="GO:0043752">
    <property type="term" value="F:adenosylcobinamide kinase activity"/>
    <property type="evidence" value="ECO:0007669"/>
    <property type="project" value="UniProtKB-EC"/>
</dbReference>
<gene>
    <name evidence="17" type="ORF">GCM10010991_20810</name>
</gene>
<evidence type="ECO:0000256" key="6">
    <source>
        <dbReference type="ARBA" id="ARBA00005159"/>
    </source>
</evidence>
<evidence type="ECO:0000256" key="3">
    <source>
        <dbReference type="ARBA" id="ARBA00001522"/>
    </source>
</evidence>
<keyword evidence="11 14" id="KW-0418">Kinase</keyword>
<dbReference type="Gene3D" id="3.40.50.300">
    <property type="entry name" value="P-loop containing nucleotide triphosphate hydrolases"/>
    <property type="match status" value="1"/>
</dbReference>
<evidence type="ECO:0000256" key="15">
    <source>
        <dbReference type="PIRSR" id="PIRSR006135-1"/>
    </source>
</evidence>
<evidence type="ECO:0000256" key="4">
    <source>
        <dbReference type="ARBA" id="ARBA00003889"/>
    </source>
</evidence>
<comment type="pathway">
    <text evidence="5 14">Cofactor biosynthesis; adenosylcobalamin biosynthesis; adenosylcobalamin from cob(II)yrinate a,c-diamide: step 6/7.</text>
</comment>
<evidence type="ECO:0000256" key="2">
    <source>
        <dbReference type="ARBA" id="ARBA00000711"/>
    </source>
</evidence>
<evidence type="ECO:0000256" key="14">
    <source>
        <dbReference type="PIRNR" id="PIRNR006135"/>
    </source>
</evidence>
<reference evidence="17 18" key="1">
    <citation type="journal article" date="2014" name="Int. J. Syst. Evol. Microbiol.">
        <title>Complete genome sequence of Corynebacterium casei LMG S-19264T (=DSM 44701T), isolated from a smear-ripened cheese.</title>
        <authorList>
            <consortium name="US DOE Joint Genome Institute (JGI-PGF)"/>
            <person name="Walter F."/>
            <person name="Albersmeier A."/>
            <person name="Kalinowski J."/>
            <person name="Ruckert C."/>
        </authorList>
    </citation>
    <scope>NUCLEOTIDE SEQUENCE [LARGE SCALE GENOMIC DNA]</scope>
    <source>
        <strain evidence="17 18">CGMCC 1.7029</strain>
    </source>
</reference>
<dbReference type="GO" id="GO:0009236">
    <property type="term" value="P:cobalamin biosynthetic process"/>
    <property type="evidence" value="ECO:0007669"/>
    <property type="project" value="UniProtKB-UniRule"/>
</dbReference>
<comment type="catalytic activity">
    <reaction evidence="1 14">
        <text>adenosylcob(III)inamide + ATP = adenosylcob(III)inamide phosphate + ADP + H(+)</text>
        <dbReference type="Rhea" id="RHEA:15769"/>
        <dbReference type="ChEBI" id="CHEBI:2480"/>
        <dbReference type="ChEBI" id="CHEBI:15378"/>
        <dbReference type="ChEBI" id="CHEBI:30616"/>
        <dbReference type="ChEBI" id="CHEBI:58502"/>
        <dbReference type="ChEBI" id="CHEBI:456216"/>
        <dbReference type="EC" id="2.7.1.156"/>
    </reaction>
</comment>
<dbReference type="EC" id="2.7.7.62" evidence="14"/>
<dbReference type="SUPFAM" id="SSF52540">
    <property type="entry name" value="P-loop containing nucleoside triphosphate hydrolases"/>
    <property type="match status" value="1"/>
</dbReference>
<dbReference type="RefSeq" id="WP_146286799.1">
    <property type="nucleotide sequence ID" value="NZ_BMLP01000003.1"/>
</dbReference>
<feature type="binding site" evidence="16">
    <location>
        <begin position="44"/>
        <end position="46"/>
    </location>
    <ligand>
        <name>GTP</name>
        <dbReference type="ChEBI" id="CHEBI:37565"/>
    </ligand>
</feature>
<evidence type="ECO:0000256" key="13">
    <source>
        <dbReference type="ARBA" id="ARBA00023134"/>
    </source>
</evidence>
<feature type="binding site" evidence="16">
    <location>
        <position position="93"/>
    </location>
    <ligand>
        <name>GTP</name>
        <dbReference type="ChEBI" id="CHEBI:37565"/>
    </ligand>
</feature>
<feature type="active site" description="GMP-histidine intermediate" evidence="15">
    <location>
        <position position="60"/>
    </location>
</feature>
<sequence>MTGSPRPAGSLPPLTLVIGGARSGKSRHAEALVAATGLPRTYIATAEAWDDEMRARIAQHRTDRGAGWQTVEAPQDLAPALCAVPAGRVVLVDCLTLWLTNRMLADADLSEDTAALLRALDACPAPVVMVTNELGWSIVPENALARRFRDAQGRLNQTLAARADRVVTVIAGLPLVLKGAPA</sequence>
<evidence type="ECO:0000256" key="11">
    <source>
        <dbReference type="ARBA" id="ARBA00022777"/>
    </source>
</evidence>
<name>A0A917YKH6_9RHOB</name>
<feature type="binding site" evidence="16">
    <location>
        <begin position="61"/>
        <end position="64"/>
    </location>
    <ligand>
        <name>GTP</name>
        <dbReference type="ChEBI" id="CHEBI:37565"/>
    </ligand>
</feature>
<dbReference type="InterPro" id="IPR003203">
    <property type="entry name" value="CobU/CobP"/>
</dbReference>
<evidence type="ECO:0000256" key="1">
    <source>
        <dbReference type="ARBA" id="ARBA00000312"/>
    </source>
</evidence>
<keyword evidence="8 14" id="KW-0169">Cobalamin biosynthesis</keyword>
<dbReference type="Pfam" id="PF02283">
    <property type="entry name" value="CobU"/>
    <property type="match status" value="1"/>
</dbReference>
<evidence type="ECO:0000256" key="5">
    <source>
        <dbReference type="ARBA" id="ARBA00004692"/>
    </source>
</evidence>
<organism evidence="17 18">
    <name type="scientific">Gemmobacter aquaticus</name>
    <dbReference type="NCBI Taxonomy" id="490185"/>
    <lineage>
        <taxon>Bacteria</taxon>
        <taxon>Pseudomonadati</taxon>
        <taxon>Pseudomonadota</taxon>
        <taxon>Alphaproteobacteria</taxon>
        <taxon>Rhodobacterales</taxon>
        <taxon>Paracoccaceae</taxon>
        <taxon>Gemmobacter</taxon>
    </lineage>
</organism>
<feature type="binding site" evidence="16">
    <location>
        <position position="72"/>
    </location>
    <ligand>
        <name>GTP</name>
        <dbReference type="ChEBI" id="CHEBI:37565"/>
    </ligand>
</feature>
<proteinExistence type="inferred from homology"/>
<dbReference type="PANTHER" id="PTHR34848:SF1">
    <property type="entry name" value="BIFUNCTIONAL ADENOSYLCOBALAMIN BIOSYNTHESIS PROTEIN COBU"/>
    <property type="match status" value="1"/>
</dbReference>
<evidence type="ECO:0000256" key="7">
    <source>
        <dbReference type="ARBA" id="ARBA00007490"/>
    </source>
</evidence>
<comment type="catalytic activity">
    <reaction evidence="3">
        <text>adenosylcob(III)inamide + GTP = adenosylcob(III)inamide phosphate + GDP + H(+)</text>
        <dbReference type="Rhea" id="RHEA:15765"/>
        <dbReference type="ChEBI" id="CHEBI:2480"/>
        <dbReference type="ChEBI" id="CHEBI:15378"/>
        <dbReference type="ChEBI" id="CHEBI:37565"/>
        <dbReference type="ChEBI" id="CHEBI:58189"/>
        <dbReference type="ChEBI" id="CHEBI:58502"/>
        <dbReference type="EC" id="2.7.1.156"/>
    </reaction>
</comment>
<evidence type="ECO:0000313" key="17">
    <source>
        <dbReference type="EMBL" id="GGO32735.1"/>
    </source>
</evidence>
<evidence type="ECO:0000256" key="10">
    <source>
        <dbReference type="ARBA" id="ARBA00022741"/>
    </source>
</evidence>
<dbReference type="InterPro" id="IPR027417">
    <property type="entry name" value="P-loop_NTPase"/>
</dbReference>
<protein>
    <recommendedName>
        <fullName evidence="14">Bifunctional adenosylcobalamin biosynthesis protein</fullName>
        <ecNumber evidence="14">2.7.1.156</ecNumber>
        <ecNumber evidence="14">2.7.7.62</ecNumber>
    </recommendedName>
</protein>
<dbReference type="EC" id="2.7.1.156" evidence="14"/>
<dbReference type="Proteomes" id="UP000598196">
    <property type="component" value="Unassembled WGS sequence"/>
</dbReference>
<comment type="pathway">
    <text evidence="6 14">Cofactor biosynthesis; adenosylcobalamin biosynthesis; adenosylcobalamin from cob(II)yrinate a,c-diamide: step 5/7.</text>
</comment>
<comment type="similarity">
    <text evidence="7 14">Belongs to the CobU/CobP family.</text>
</comment>
<keyword evidence="13 14" id="KW-0342">GTP-binding</keyword>
<feature type="binding site" evidence="16">
    <location>
        <begin position="19"/>
        <end position="26"/>
    </location>
    <ligand>
        <name>GTP</name>
        <dbReference type="ChEBI" id="CHEBI:37565"/>
    </ligand>
</feature>
<keyword evidence="10 14" id="KW-0547">Nucleotide-binding</keyword>
<dbReference type="EMBL" id="BMLP01000003">
    <property type="protein sequence ID" value="GGO32735.1"/>
    <property type="molecule type" value="Genomic_DNA"/>
</dbReference>
<comment type="caution">
    <text evidence="17">The sequence shown here is derived from an EMBL/GenBank/DDBJ whole genome shotgun (WGS) entry which is preliminary data.</text>
</comment>
<dbReference type="GO" id="GO:0005525">
    <property type="term" value="F:GTP binding"/>
    <property type="evidence" value="ECO:0007669"/>
    <property type="project" value="UniProtKB-UniRule"/>
</dbReference>
<evidence type="ECO:0000256" key="9">
    <source>
        <dbReference type="ARBA" id="ARBA00022679"/>
    </source>
</evidence>
<evidence type="ECO:0000256" key="16">
    <source>
        <dbReference type="PIRSR" id="PIRSR006135-2"/>
    </source>
</evidence>
<dbReference type="CDD" id="cd00544">
    <property type="entry name" value="CobU"/>
    <property type="match status" value="1"/>
</dbReference>
<dbReference type="PIRSF" id="PIRSF006135">
    <property type="entry name" value="CobU"/>
    <property type="match status" value="1"/>
</dbReference>
<dbReference type="GO" id="GO:0008820">
    <property type="term" value="F:cobinamide phosphate guanylyltransferase activity"/>
    <property type="evidence" value="ECO:0007669"/>
    <property type="project" value="UniProtKB-UniRule"/>
</dbReference>